<feature type="region of interest" description="Disordered" evidence="1">
    <location>
        <begin position="1"/>
        <end position="25"/>
    </location>
</feature>
<dbReference type="AlphaFoldDB" id="A0A0A9GNR3"/>
<feature type="compositionally biased region" description="Polar residues" evidence="1">
    <location>
        <begin position="1"/>
        <end position="10"/>
    </location>
</feature>
<reference evidence="2" key="1">
    <citation type="submission" date="2014-09" db="EMBL/GenBank/DDBJ databases">
        <authorList>
            <person name="Magalhaes I.L.F."/>
            <person name="Oliveira U."/>
            <person name="Santos F.R."/>
            <person name="Vidigal T.H.D.A."/>
            <person name="Brescovit A.D."/>
            <person name="Santos A.J."/>
        </authorList>
    </citation>
    <scope>NUCLEOTIDE SEQUENCE</scope>
    <source>
        <tissue evidence="2">Shoot tissue taken approximately 20 cm above the soil surface</tissue>
    </source>
</reference>
<organism evidence="2">
    <name type="scientific">Arundo donax</name>
    <name type="common">Giant reed</name>
    <name type="synonym">Donax arundinaceus</name>
    <dbReference type="NCBI Taxonomy" id="35708"/>
    <lineage>
        <taxon>Eukaryota</taxon>
        <taxon>Viridiplantae</taxon>
        <taxon>Streptophyta</taxon>
        <taxon>Embryophyta</taxon>
        <taxon>Tracheophyta</taxon>
        <taxon>Spermatophyta</taxon>
        <taxon>Magnoliopsida</taxon>
        <taxon>Liliopsida</taxon>
        <taxon>Poales</taxon>
        <taxon>Poaceae</taxon>
        <taxon>PACMAD clade</taxon>
        <taxon>Arundinoideae</taxon>
        <taxon>Arundineae</taxon>
        <taxon>Arundo</taxon>
    </lineage>
</organism>
<sequence length="25" mass="2704">MAAGVRSSQPLALAPPGGSRRRRRR</sequence>
<name>A0A0A9GNR3_ARUDO</name>
<proteinExistence type="predicted"/>
<evidence type="ECO:0000313" key="2">
    <source>
        <dbReference type="EMBL" id="JAE26092.1"/>
    </source>
</evidence>
<evidence type="ECO:0000256" key="1">
    <source>
        <dbReference type="SAM" id="MobiDB-lite"/>
    </source>
</evidence>
<dbReference type="EMBL" id="GBRH01171804">
    <property type="protein sequence ID" value="JAE26092.1"/>
    <property type="molecule type" value="Transcribed_RNA"/>
</dbReference>
<protein>
    <submittedName>
        <fullName evidence="2">Uncharacterized protein</fullName>
    </submittedName>
</protein>
<accession>A0A0A9GNR3</accession>
<reference evidence="2" key="2">
    <citation type="journal article" date="2015" name="Data Brief">
        <title>Shoot transcriptome of the giant reed, Arundo donax.</title>
        <authorList>
            <person name="Barrero R.A."/>
            <person name="Guerrero F.D."/>
            <person name="Moolhuijzen P."/>
            <person name="Goolsby J.A."/>
            <person name="Tidwell J."/>
            <person name="Bellgard S.E."/>
            <person name="Bellgard M.I."/>
        </authorList>
    </citation>
    <scope>NUCLEOTIDE SEQUENCE</scope>
    <source>
        <tissue evidence="2">Shoot tissue taken approximately 20 cm above the soil surface</tissue>
    </source>
</reference>